<dbReference type="Pfam" id="PF01595">
    <property type="entry name" value="CNNM"/>
    <property type="match status" value="1"/>
</dbReference>
<dbReference type="Gene3D" id="3.10.580.10">
    <property type="entry name" value="CBS-domain"/>
    <property type="match status" value="1"/>
</dbReference>
<dbReference type="InterPro" id="IPR036318">
    <property type="entry name" value="FAD-bd_PCMH-like_sf"/>
</dbReference>
<dbReference type="SUPFAM" id="SSF56176">
    <property type="entry name" value="FAD-binding/transporter-associated domain-like"/>
    <property type="match status" value="1"/>
</dbReference>
<name>A0ABS9L6C4_9MICC</name>
<keyword evidence="5" id="KW-0677">Repeat</keyword>
<evidence type="ECO:0000256" key="5">
    <source>
        <dbReference type="ARBA" id="ARBA00022737"/>
    </source>
</evidence>
<evidence type="ECO:0000313" key="14">
    <source>
        <dbReference type="EMBL" id="MCG2622226.1"/>
    </source>
</evidence>
<evidence type="ECO:0000256" key="11">
    <source>
        <dbReference type="SAM" id="Phobius"/>
    </source>
</evidence>
<dbReference type="Proteomes" id="UP001165368">
    <property type="component" value="Unassembled WGS sequence"/>
</dbReference>
<keyword evidence="6 11" id="KW-1133">Transmembrane helix</keyword>
<feature type="compositionally biased region" description="Basic and acidic residues" evidence="10">
    <location>
        <begin position="443"/>
        <end position="454"/>
    </location>
</feature>
<keyword evidence="4 11" id="KW-0812">Transmembrane</keyword>
<evidence type="ECO:0000256" key="9">
    <source>
        <dbReference type="PROSITE-ProRule" id="PRU00703"/>
    </source>
</evidence>
<keyword evidence="12" id="KW-0732">Signal</keyword>
<dbReference type="CDD" id="cd04590">
    <property type="entry name" value="CBS_pair_CorC_HlyC_assoc"/>
    <property type="match status" value="1"/>
</dbReference>
<comment type="caution">
    <text evidence="14">The sequence shown here is derived from an EMBL/GenBank/DDBJ whole genome shotgun (WGS) entry which is preliminary data.</text>
</comment>
<evidence type="ECO:0000256" key="7">
    <source>
        <dbReference type="ARBA" id="ARBA00023122"/>
    </source>
</evidence>
<keyword evidence="7 9" id="KW-0129">CBS domain</keyword>
<evidence type="ECO:0000256" key="4">
    <source>
        <dbReference type="ARBA" id="ARBA00022692"/>
    </source>
</evidence>
<feature type="domain" description="CBS" evidence="13">
    <location>
        <begin position="270"/>
        <end position="327"/>
    </location>
</feature>
<dbReference type="PROSITE" id="PS51371">
    <property type="entry name" value="CBS"/>
    <property type="match status" value="2"/>
</dbReference>
<dbReference type="Pfam" id="PF03471">
    <property type="entry name" value="CorC_HlyC"/>
    <property type="match status" value="1"/>
</dbReference>
<dbReference type="InterPro" id="IPR016169">
    <property type="entry name" value="FAD-bd_PCMH_sub2"/>
</dbReference>
<keyword evidence="15" id="KW-1185">Reference proteome</keyword>
<evidence type="ECO:0000256" key="2">
    <source>
        <dbReference type="ARBA" id="ARBA00006337"/>
    </source>
</evidence>
<keyword evidence="3" id="KW-1003">Cell membrane</keyword>
<evidence type="ECO:0000256" key="10">
    <source>
        <dbReference type="SAM" id="MobiDB-lite"/>
    </source>
</evidence>
<dbReference type="InterPro" id="IPR046342">
    <property type="entry name" value="CBS_dom_sf"/>
</dbReference>
<evidence type="ECO:0000259" key="13">
    <source>
        <dbReference type="PROSITE" id="PS51371"/>
    </source>
</evidence>
<proteinExistence type="inferred from homology"/>
<dbReference type="PANTHER" id="PTHR22777">
    <property type="entry name" value="HEMOLYSIN-RELATED"/>
    <property type="match status" value="1"/>
</dbReference>
<dbReference type="EMBL" id="JAKLTQ010000005">
    <property type="protein sequence ID" value="MCG2622226.1"/>
    <property type="molecule type" value="Genomic_DNA"/>
</dbReference>
<feature type="chain" id="PRO_5047214081" evidence="12">
    <location>
        <begin position="29"/>
        <end position="454"/>
    </location>
</feature>
<feature type="signal peptide" evidence="12">
    <location>
        <begin position="1"/>
        <end position="28"/>
    </location>
</feature>
<sequence>MSVALLAGLALACIAVAALFTAAESAFAYLPRQEAEQLLKDGRSGALAAVLKAPAAHMHALRLWRVWFEMAGAVAIALLFYYLLDNIWIAGLVATAVMAAIGFVLVSVSPRQFGRMHGSGVVLFTAPAVRILCAVLGPIPGWLIRLGSLVAPNAPRADAAFFSEEEFRELVERATESDMIEDAEAELIQSVFDLGDTLVRAVMVPRTDMVSIQSGSTLAQAMSLFLRSGYSRIPVIVDSADQVRGILYLKDVTARLYSGGAERTVLVDEVCRDVRYVPESKPVADLLKELQRESTHVAIVIDEYGGTAGLVTLEDLIEEIVGEIVDEYDSERPEIEKLDGGQYRVSARTSIADVGELFDLDLDDEEVDTVGGLLAKNLGRVPIVGSEVDLDGLHLRAERMEGRRNRISHVLAWLEPAAQDEGTHSGNGTNQGGAGRTETARAALREDSETEHRR</sequence>
<dbReference type="SUPFAM" id="SSF54631">
    <property type="entry name" value="CBS-domain pair"/>
    <property type="match status" value="1"/>
</dbReference>
<comment type="subcellular location">
    <subcellularLocation>
        <location evidence="1">Cell membrane</location>
        <topology evidence="1">Multi-pass membrane protein</topology>
    </subcellularLocation>
</comment>
<comment type="similarity">
    <text evidence="2">Belongs to the UPF0053 family.</text>
</comment>
<dbReference type="Gene3D" id="3.30.465.10">
    <property type="match status" value="1"/>
</dbReference>
<feature type="transmembrane region" description="Helical" evidence="11">
    <location>
        <begin position="89"/>
        <end position="108"/>
    </location>
</feature>
<dbReference type="PANTHER" id="PTHR22777:SF32">
    <property type="entry name" value="UPF0053 INNER MEMBRANE PROTEIN YFJD"/>
    <property type="match status" value="1"/>
</dbReference>
<evidence type="ECO:0000256" key="6">
    <source>
        <dbReference type="ARBA" id="ARBA00022989"/>
    </source>
</evidence>
<dbReference type="SMART" id="SM00116">
    <property type="entry name" value="CBS"/>
    <property type="match status" value="2"/>
</dbReference>
<dbReference type="Pfam" id="PF00571">
    <property type="entry name" value="CBS"/>
    <property type="match status" value="2"/>
</dbReference>
<evidence type="ECO:0000256" key="8">
    <source>
        <dbReference type="ARBA" id="ARBA00023136"/>
    </source>
</evidence>
<dbReference type="RefSeq" id="WP_237820314.1">
    <property type="nucleotide sequence ID" value="NZ_JAKLTQ010000005.1"/>
</dbReference>
<dbReference type="InterPro" id="IPR005170">
    <property type="entry name" value="Transptr-assoc_dom"/>
</dbReference>
<organism evidence="14 15">
    <name type="scientific">Arthrobacter hankyongi</name>
    <dbReference type="NCBI Taxonomy" id="2904801"/>
    <lineage>
        <taxon>Bacteria</taxon>
        <taxon>Bacillati</taxon>
        <taxon>Actinomycetota</taxon>
        <taxon>Actinomycetes</taxon>
        <taxon>Micrococcales</taxon>
        <taxon>Micrococcaceae</taxon>
        <taxon>Arthrobacter</taxon>
    </lineage>
</organism>
<feature type="domain" description="CBS" evidence="13">
    <location>
        <begin position="203"/>
        <end position="262"/>
    </location>
</feature>
<keyword evidence="8 11" id="KW-0472">Membrane</keyword>
<feature type="transmembrane region" description="Helical" evidence="11">
    <location>
        <begin position="66"/>
        <end position="83"/>
    </location>
</feature>
<feature type="transmembrane region" description="Helical" evidence="11">
    <location>
        <begin position="120"/>
        <end position="143"/>
    </location>
</feature>
<dbReference type="InterPro" id="IPR000644">
    <property type="entry name" value="CBS_dom"/>
</dbReference>
<evidence type="ECO:0000256" key="3">
    <source>
        <dbReference type="ARBA" id="ARBA00022475"/>
    </source>
</evidence>
<evidence type="ECO:0000256" key="12">
    <source>
        <dbReference type="SAM" id="SignalP"/>
    </source>
</evidence>
<accession>A0ABS9L6C4</accession>
<feature type="region of interest" description="Disordered" evidence="10">
    <location>
        <begin position="418"/>
        <end position="454"/>
    </location>
</feature>
<dbReference type="InterPro" id="IPR044751">
    <property type="entry name" value="Ion_transp-like_CBS"/>
</dbReference>
<evidence type="ECO:0000256" key="1">
    <source>
        <dbReference type="ARBA" id="ARBA00004651"/>
    </source>
</evidence>
<dbReference type="SMART" id="SM01091">
    <property type="entry name" value="CorC_HlyC"/>
    <property type="match status" value="1"/>
</dbReference>
<reference evidence="14" key="1">
    <citation type="submission" date="2022-01" db="EMBL/GenBank/DDBJ databases">
        <authorList>
            <person name="Jo J.-H."/>
            <person name="Im W.-T."/>
        </authorList>
    </citation>
    <scope>NUCLEOTIDE SEQUENCE</scope>
    <source>
        <strain evidence="14">I2-34</strain>
    </source>
</reference>
<evidence type="ECO:0000313" key="15">
    <source>
        <dbReference type="Proteomes" id="UP001165368"/>
    </source>
</evidence>
<dbReference type="InterPro" id="IPR002550">
    <property type="entry name" value="CNNM"/>
</dbReference>
<protein>
    <submittedName>
        <fullName evidence="14">Hemolysin family protein</fullName>
    </submittedName>
</protein>
<gene>
    <name evidence="14" type="ORF">LVY72_09875</name>
</gene>